<dbReference type="RefSeq" id="WP_264369791.1">
    <property type="nucleotide sequence ID" value="NZ_JAPCIO010000012.1"/>
</dbReference>
<sequence length="102" mass="11483">MRKAIVYVHNIRAGVLTEISSTEYYFEYDNNYKGDLVSLTMPISQKRYSYNSFPPFFDGLLPEGSMLEGLLKNTNINPYDYFSQLLAVGGNLVGAVTIKLEG</sequence>
<proteinExistence type="predicted"/>
<feature type="domain" description="HipA N-terminal subdomain 1" evidence="1">
    <location>
        <begin position="5"/>
        <end position="98"/>
    </location>
</feature>
<accession>A0ABT3EKL4</accession>
<keyword evidence="3" id="KW-1185">Reference proteome</keyword>
<organism evidence="2 3">
    <name type="scientific">Flavobacterium lacisediminis</name>
    <dbReference type="NCBI Taxonomy" id="2989705"/>
    <lineage>
        <taxon>Bacteria</taxon>
        <taxon>Pseudomonadati</taxon>
        <taxon>Bacteroidota</taxon>
        <taxon>Flavobacteriia</taxon>
        <taxon>Flavobacteriales</taxon>
        <taxon>Flavobacteriaceae</taxon>
        <taxon>Flavobacterium</taxon>
    </lineage>
</organism>
<dbReference type="InterPro" id="IPR017508">
    <property type="entry name" value="HipA_N1"/>
</dbReference>
<gene>
    <name evidence="2" type="ORF">OJ995_12810</name>
</gene>
<comment type="caution">
    <text evidence="2">The sequence shown here is derived from an EMBL/GenBank/DDBJ whole genome shotgun (WGS) entry which is preliminary data.</text>
</comment>
<evidence type="ECO:0000259" key="1">
    <source>
        <dbReference type="Pfam" id="PF13657"/>
    </source>
</evidence>
<dbReference type="Pfam" id="PF13657">
    <property type="entry name" value="Couple_hipA"/>
    <property type="match status" value="1"/>
</dbReference>
<evidence type="ECO:0000313" key="2">
    <source>
        <dbReference type="EMBL" id="MCW1149103.1"/>
    </source>
</evidence>
<protein>
    <submittedName>
        <fullName evidence="2">HipA N-terminal domain-containing protein</fullName>
    </submittedName>
</protein>
<dbReference type="NCBIfam" id="TIGR03071">
    <property type="entry name" value="couple_hipA"/>
    <property type="match status" value="1"/>
</dbReference>
<dbReference type="EMBL" id="JAPCIO010000012">
    <property type="protein sequence ID" value="MCW1149103.1"/>
    <property type="molecule type" value="Genomic_DNA"/>
</dbReference>
<dbReference type="Proteomes" id="UP001165677">
    <property type="component" value="Unassembled WGS sequence"/>
</dbReference>
<evidence type="ECO:0000313" key="3">
    <source>
        <dbReference type="Proteomes" id="UP001165677"/>
    </source>
</evidence>
<name>A0ABT3EKL4_9FLAO</name>
<reference evidence="2" key="1">
    <citation type="submission" date="2022-10" db="EMBL/GenBank/DDBJ databases">
        <title>Flavobacterium sp. nov., a bacterium isolated from lake sediment.</title>
        <authorList>
            <person name="Qu J.-H."/>
        </authorList>
    </citation>
    <scope>NUCLEOTIDE SEQUENCE</scope>
    <source>
        <strain evidence="2">TH16-21</strain>
    </source>
</reference>